<dbReference type="InterPro" id="IPR016169">
    <property type="entry name" value="FAD-bd_PCMH_sub2"/>
</dbReference>
<sequence length="401" mass="43837">MDDIPALMRSLQLKRKPLMVCSGGTTSRCAAEGHWTLDLRQSCRQIHFDPSTQHVEIGAGQTMESLLRELAKHGRSFPTGLSGLPGLGYILNGGISPLSRSQGLAIDQILEIKGVWGDGESFVLSKPEAACCSEDQLAWRGLCGAAPFLAVITDLKLQTHLLQPLRIWQSNLTFEQLLELIHQAESWPDSLSLQWIWGDEVHAYGVLLSADAAAVATFNQLQKTTLCTNVVEIDDVAGIHELPPFALPVVSNAAIGRCHSEVVALLGPAWGSGCQGVITALAELMAERPDPRCSLAVQQLGGVASRQRKDVSSLIHREAIWKPWITAAWPAGDSHIRALSLNWLEKVWATLEPYCAGVHLAQMHPHLPWHQRELKAAFGEWLPGLQELKARHDPNGILPSL</sequence>
<protein>
    <submittedName>
        <fullName evidence="7">Possible oxidoreductase</fullName>
    </submittedName>
</protein>
<evidence type="ECO:0000256" key="3">
    <source>
        <dbReference type="ARBA" id="ARBA00022630"/>
    </source>
</evidence>
<evidence type="ECO:0000313" key="7">
    <source>
        <dbReference type="EMBL" id="CAE21075.1"/>
    </source>
</evidence>
<keyword evidence="3" id="KW-0285">Flavoprotein</keyword>
<dbReference type="GO" id="GO:0016491">
    <property type="term" value="F:oxidoreductase activity"/>
    <property type="evidence" value="ECO:0007669"/>
    <property type="project" value="UniProtKB-KW"/>
</dbReference>
<dbReference type="PANTHER" id="PTHR42973">
    <property type="entry name" value="BINDING OXIDOREDUCTASE, PUTATIVE (AFU_ORTHOLOGUE AFUA_1G17690)-RELATED"/>
    <property type="match status" value="1"/>
</dbReference>
<dbReference type="PANTHER" id="PTHR42973:SF39">
    <property type="entry name" value="FAD-BINDING PCMH-TYPE DOMAIN-CONTAINING PROTEIN"/>
    <property type="match status" value="1"/>
</dbReference>
<dbReference type="Proteomes" id="UP000001423">
    <property type="component" value="Chromosome"/>
</dbReference>
<comment type="cofactor">
    <cofactor evidence="1">
        <name>FAD</name>
        <dbReference type="ChEBI" id="CHEBI:57692"/>
    </cofactor>
</comment>
<dbReference type="InterPro" id="IPR036318">
    <property type="entry name" value="FAD-bd_PCMH-like_sf"/>
</dbReference>
<gene>
    <name evidence="7" type="ordered locus">PMT_0900</name>
</gene>
<reference evidence="7 8" key="1">
    <citation type="journal article" date="2003" name="Nature">
        <title>Genome divergence in two Prochlorococcus ecotypes reflects oceanic niche differentiation.</title>
        <authorList>
            <person name="Rocap G."/>
            <person name="Larimer F.W."/>
            <person name="Lamerdin J.E."/>
            <person name="Malfatti S."/>
            <person name="Chain P."/>
            <person name="Ahlgren N.A."/>
            <person name="Arellano A."/>
            <person name="Coleman M."/>
            <person name="Hauser L."/>
            <person name="Hess W.R."/>
            <person name="Johnson Z.I."/>
            <person name="Land M.L."/>
            <person name="Lindell D."/>
            <person name="Post A.F."/>
            <person name="Regala W."/>
            <person name="Shah M."/>
            <person name="Shaw S.L."/>
            <person name="Steglich C."/>
            <person name="Sullivan M.B."/>
            <person name="Ting C.S."/>
            <person name="Tolonen A."/>
            <person name="Webb E.A."/>
            <person name="Zinser E.R."/>
            <person name="Chisholm S.W."/>
        </authorList>
    </citation>
    <scope>NUCLEOTIDE SEQUENCE [LARGE SCALE GENOMIC DNA]</scope>
    <source>
        <strain evidence="8">MIT 9313</strain>
    </source>
</reference>
<dbReference type="InterPro" id="IPR016166">
    <property type="entry name" value="FAD-bd_PCMH"/>
</dbReference>
<evidence type="ECO:0000313" key="8">
    <source>
        <dbReference type="Proteomes" id="UP000001423"/>
    </source>
</evidence>
<dbReference type="KEGG" id="pmt:PMT_0900"/>
<dbReference type="Pfam" id="PF01565">
    <property type="entry name" value="FAD_binding_4"/>
    <property type="match status" value="1"/>
</dbReference>
<evidence type="ECO:0000259" key="6">
    <source>
        <dbReference type="PROSITE" id="PS51387"/>
    </source>
</evidence>
<keyword evidence="4" id="KW-0274">FAD</keyword>
<evidence type="ECO:0000256" key="1">
    <source>
        <dbReference type="ARBA" id="ARBA00001974"/>
    </source>
</evidence>
<proteinExistence type="inferred from homology"/>
<dbReference type="HOGENOM" id="CLU_040807_0_0_3"/>
<dbReference type="InterPro" id="IPR050416">
    <property type="entry name" value="FAD-linked_Oxidoreductase"/>
</dbReference>
<organism evidence="7 8">
    <name type="scientific">Prochlorococcus marinus (strain MIT 9313)</name>
    <dbReference type="NCBI Taxonomy" id="74547"/>
    <lineage>
        <taxon>Bacteria</taxon>
        <taxon>Bacillati</taxon>
        <taxon>Cyanobacteriota</taxon>
        <taxon>Cyanophyceae</taxon>
        <taxon>Synechococcales</taxon>
        <taxon>Prochlorococcaceae</taxon>
        <taxon>Prochlorococcus</taxon>
    </lineage>
</organism>
<evidence type="ECO:0000256" key="4">
    <source>
        <dbReference type="ARBA" id="ARBA00022827"/>
    </source>
</evidence>
<dbReference type="PROSITE" id="PS51387">
    <property type="entry name" value="FAD_PCMH"/>
    <property type="match status" value="1"/>
</dbReference>
<dbReference type="Gene3D" id="3.40.462.20">
    <property type="match status" value="1"/>
</dbReference>
<dbReference type="GO" id="GO:0071949">
    <property type="term" value="F:FAD binding"/>
    <property type="evidence" value="ECO:0007669"/>
    <property type="project" value="InterPro"/>
</dbReference>
<dbReference type="eggNOG" id="COG0277">
    <property type="taxonomic scope" value="Bacteria"/>
</dbReference>
<dbReference type="AlphaFoldDB" id="Q7V758"/>
<evidence type="ECO:0000256" key="2">
    <source>
        <dbReference type="ARBA" id="ARBA00005466"/>
    </source>
</evidence>
<dbReference type="Gene3D" id="3.30.465.10">
    <property type="match status" value="1"/>
</dbReference>
<dbReference type="SUPFAM" id="SSF56176">
    <property type="entry name" value="FAD-binding/transporter-associated domain-like"/>
    <property type="match status" value="1"/>
</dbReference>
<comment type="similarity">
    <text evidence="2">Belongs to the oxygen-dependent FAD-linked oxidoreductase family.</text>
</comment>
<keyword evidence="5" id="KW-0560">Oxidoreductase</keyword>
<keyword evidence="8" id="KW-1185">Reference proteome</keyword>
<dbReference type="EMBL" id="BX548175">
    <property type="protein sequence ID" value="CAE21075.1"/>
    <property type="molecule type" value="Genomic_DNA"/>
</dbReference>
<feature type="domain" description="FAD-binding PCMH-type" evidence="6">
    <location>
        <begin position="1"/>
        <end position="162"/>
    </location>
</feature>
<dbReference type="RefSeq" id="WP_011130278.1">
    <property type="nucleotide sequence ID" value="NC_005071.1"/>
</dbReference>
<name>Q7V758_PROMM</name>
<dbReference type="InterPro" id="IPR006094">
    <property type="entry name" value="Oxid_FAD_bind_N"/>
</dbReference>
<evidence type="ECO:0000256" key="5">
    <source>
        <dbReference type="ARBA" id="ARBA00023002"/>
    </source>
</evidence>
<accession>Q7V758</accession>